<dbReference type="InterPro" id="IPR028065">
    <property type="entry name" value="TERB2"/>
</dbReference>
<sequence>MFQGLSAWFSNSTDDKIKQAWRDNGGTLDSFETAQFIFSSDNACPDTERIYTSQEYVNEHLAVFHSSYVTDCVQAGSKEKVILGKYFLPPADIAEFVKKQLNFCWDLQLASTQKPANASFEAESSCSLTEGTISGKISCSDQAPTVTSPASGSERPQRSSAQRLAPSSRCQALSGSRISSRKNGDRSLEAQQTPKPGCLSSSRKRRTESTPSLHHSPSKSLCDQGTSDSQDFTREQRIGNPEKSQMIGPSRRQRQETEHRNAERVQQESVVVSADVHTSVSGERQDQQLQRRDKTNNNKRAKPMVSSRSDPEEEELGVCEMSEELEVINIKDLPKVSGVLEDFIPGENGCIVYIRH</sequence>
<feature type="region of interest" description="Disordered" evidence="1">
    <location>
        <begin position="138"/>
        <end position="315"/>
    </location>
</feature>
<dbReference type="PANTHER" id="PTHR35345">
    <property type="entry name" value="TELOMERE REPEATS-BINDING BOUQUET FORMATION PROTEIN 2"/>
    <property type="match status" value="1"/>
</dbReference>
<dbReference type="PANTHER" id="PTHR35345:SF1">
    <property type="entry name" value="TELOMERE REPEATS-BINDING BOUQUET FORMATION PROTEIN 2"/>
    <property type="match status" value="1"/>
</dbReference>
<accession>A0A2T7NFN5</accession>
<keyword evidence="4" id="KW-1185">Reference proteome</keyword>
<evidence type="ECO:0000259" key="2">
    <source>
        <dbReference type="PROSITE" id="PS50172"/>
    </source>
</evidence>
<feature type="domain" description="BRCT" evidence="2">
    <location>
        <begin position="1"/>
        <end position="77"/>
    </location>
</feature>
<proteinExistence type="predicted"/>
<dbReference type="Proteomes" id="UP000245119">
    <property type="component" value="Linkage Group LG13"/>
</dbReference>
<dbReference type="EMBL" id="PZQS01000013">
    <property type="protein sequence ID" value="PVD19965.1"/>
    <property type="molecule type" value="Genomic_DNA"/>
</dbReference>
<dbReference type="Pfam" id="PF15101">
    <property type="entry name" value="TERB2"/>
    <property type="match status" value="1"/>
</dbReference>
<dbReference type="AlphaFoldDB" id="A0A2T7NFN5"/>
<evidence type="ECO:0000256" key="1">
    <source>
        <dbReference type="SAM" id="MobiDB-lite"/>
    </source>
</evidence>
<dbReference type="GO" id="GO:0005637">
    <property type="term" value="C:nuclear inner membrane"/>
    <property type="evidence" value="ECO:0007669"/>
    <property type="project" value="TreeGrafter"/>
</dbReference>
<dbReference type="STRING" id="400727.A0A2T7NFN5"/>
<organism evidence="3 4">
    <name type="scientific">Pomacea canaliculata</name>
    <name type="common">Golden apple snail</name>
    <dbReference type="NCBI Taxonomy" id="400727"/>
    <lineage>
        <taxon>Eukaryota</taxon>
        <taxon>Metazoa</taxon>
        <taxon>Spiralia</taxon>
        <taxon>Lophotrochozoa</taxon>
        <taxon>Mollusca</taxon>
        <taxon>Gastropoda</taxon>
        <taxon>Caenogastropoda</taxon>
        <taxon>Architaenioglossa</taxon>
        <taxon>Ampullarioidea</taxon>
        <taxon>Ampullariidae</taxon>
        <taxon>Pomacea</taxon>
    </lineage>
</organism>
<reference evidence="3 4" key="1">
    <citation type="submission" date="2018-04" db="EMBL/GenBank/DDBJ databases">
        <title>The genome of golden apple snail Pomacea canaliculata provides insight into stress tolerance and invasive adaptation.</title>
        <authorList>
            <person name="Liu C."/>
            <person name="Liu B."/>
            <person name="Ren Y."/>
            <person name="Zhang Y."/>
            <person name="Wang H."/>
            <person name="Li S."/>
            <person name="Jiang F."/>
            <person name="Yin L."/>
            <person name="Zhang G."/>
            <person name="Qian W."/>
            <person name="Fan W."/>
        </authorList>
    </citation>
    <scope>NUCLEOTIDE SEQUENCE [LARGE SCALE GENOMIC DNA]</scope>
    <source>
        <strain evidence="3">SZHN2017</strain>
        <tissue evidence="3">Muscle</tissue>
    </source>
</reference>
<gene>
    <name evidence="3" type="ORF">C0Q70_20459</name>
</gene>
<dbReference type="OrthoDB" id="5278943at2759"/>
<dbReference type="GO" id="GO:0070197">
    <property type="term" value="P:meiotic attachment of telomere to nuclear envelope"/>
    <property type="evidence" value="ECO:0007669"/>
    <property type="project" value="TreeGrafter"/>
</dbReference>
<comment type="caution">
    <text evidence="3">The sequence shown here is derived from an EMBL/GenBank/DDBJ whole genome shotgun (WGS) entry which is preliminary data.</text>
</comment>
<dbReference type="PROSITE" id="PS50172">
    <property type="entry name" value="BRCT"/>
    <property type="match status" value="1"/>
</dbReference>
<protein>
    <recommendedName>
        <fullName evidence="2">BRCT domain-containing protein</fullName>
    </recommendedName>
</protein>
<dbReference type="InterPro" id="IPR001357">
    <property type="entry name" value="BRCT_dom"/>
</dbReference>
<feature type="compositionally biased region" description="Polar residues" evidence="1">
    <location>
        <begin position="138"/>
        <end position="151"/>
    </location>
</feature>
<name>A0A2T7NFN5_POMCA</name>
<feature type="compositionally biased region" description="Basic and acidic residues" evidence="1">
    <location>
        <begin position="283"/>
        <end position="296"/>
    </location>
</feature>
<feature type="compositionally biased region" description="Polar residues" evidence="1">
    <location>
        <begin position="168"/>
        <end position="178"/>
    </location>
</feature>
<evidence type="ECO:0000313" key="3">
    <source>
        <dbReference type="EMBL" id="PVD19965.1"/>
    </source>
</evidence>
<evidence type="ECO:0000313" key="4">
    <source>
        <dbReference type="Proteomes" id="UP000245119"/>
    </source>
</evidence>
<dbReference type="GO" id="GO:0007129">
    <property type="term" value="P:homologous chromosome pairing at meiosis"/>
    <property type="evidence" value="ECO:0007669"/>
    <property type="project" value="TreeGrafter"/>
</dbReference>
<feature type="compositionally biased region" description="Polar residues" evidence="1">
    <location>
        <begin position="209"/>
        <end position="230"/>
    </location>
</feature>
<feature type="compositionally biased region" description="Basic and acidic residues" evidence="1">
    <location>
        <begin position="253"/>
        <end position="266"/>
    </location>
</feature>